<dbReference type="FunFam" id="3.40.50.1970:FF:000003">
    <property type="entry name" value="Alcohol dehydrogenase, iron-containing"/>
    <property type="match status" value="1"/>
</dbReference>
<dbReference type="Pfam" id="PF00465">
    <property type="entry name" value="Fe-ADH"/>
    <property type="match status" value="1"/>
</dbReference>
<evidence type="ECO:0000313" key="6">
    <source>
        <dbReference type="EMBL" id="PKG24817.1"/>
    </source>
</evidence>
<accession>A0A2N0Z5Q3</accession>
<evidence type="ECO:0000256" key="1">
    <source>
        <dbReference type="ARBA" id="ARBA00007358"/>
    </source>
</evidence>
<keyword evidence="2" id="KW-0560">Oxidoreductase</keyword>
<sequence>MSSHVFYVPSTNLMGAGCLADAGPYIQELGFKRAILVTDKFLNSNGIADKVKKVLERSDVKYTVYDEVEPNPTTVNVHNGVSAYKENACDFIVSVGGGSPQDTAKAIGLVVANGGHIKEYEGVGKTKNKSVPIVAVNTTAGTSSEFTINYVITDEERKVKMVMVDKHSLVTISVNDSELMVDKSAALTAATGVAALTHAIEAIVTPGAYPVTDATALAAVKIIFEYLPCAVKNSHDIEAREQMVYVMFLEGIAFNNAGLGFVHAMAHQLGGVYNLPHGVCNAMLLPIVERENAKRNPSKFLAIAEAIGLKTEGKTAEKCAEEVIEAIKDLCTTVGIPSKLSELGVNEVDVDKLADFALKDACAPGNPFQPTKEEVIEMFKEIL</sequence>
<comment type="caution">
    <text evidence="6">The sequence shown here is derived from an EMBL/GenBank/DDBJ whole genome shotgun (WGS) entry which is preliminary data.</text>
</comment>
<proteinExistence type="inferred from homology"/>
<keyword evidence="3" id="KW-0520">NAD</keyword>
<dbReference type="Pfam" id="PF25137">
    <property type="entry name" value="ADH_Fe_C"/>
    <property type="match status" value="1"/>
</dbReference>
<dbReference type="EMBL" id="PISE01000010">
    <property type="protein sequence ID" value="PKG24817.1"/>
    <property type="molecule type" value="Genomic_DNA"/>
</dbReference>
<dbReference type="SUPFAM" id="SSF56796">
    <property type="entry name" value="Dehydroquinate synthase-like"/>
    <property type="match status" value="1"/>
</dbReference>
<evidence type="ECO:0000256" key="3">
    <source>
        <dbReference type="ARBA" id="ARBA00023027"/>
    </source>
</evidence>
<dbReference type="RefSeq" id="WP_101175847.1">
    <property type="nucleotide sequence ID" value="NZ_PISE01000010.1"/>
</dbReference>
<dbReference type="PROSITE" id="PS00060">
    <property type="entry name" value="ADH_IRON_2"/>
    <property type="match status" value="1"/>
</dbReference>
<feature type="domain" description="Fe-containing alcohol dehydrogenase-like C-terminal" evidence="5">
    <location>
        <begin position="188"/>
        <end position="382"/>
    </location>
</feature>
<dbReference type="PANTHER" id="PTHR11496">
    <property type="entry name" value="ALCOHOL DEHYDROGENASE"/>
    <property type="match status" value="1"/>
</dbReference>
<dbReference type="GO" id="GO:0004022">
    <property type="term" value="F:alcohol dehydrogenase (NAD+) activity"/>
    <property type="evidence" value="ECO:0007669"/>
    <property type="project" value="TreeGrafter"/>
</dbReference>
<dbReference type="FunFam" id="1.20.1090.10:FF:000001">
    <property type="entry name" value="Aldehyde-alcohol dehydrogenase"/>
    <property type="match status" value="1"/>
</dbReference>
<evidence type="ECO:0000259" key="4">
    <source>
        <dbReference type="Pfam" id="PF00465"/>
    </source>
</evidence>
<dbReference type="Proteomes" id="UP000233375">
    <property type="component" value="Unassembled WGS sequence"/>
</dbReference>
<reference evidence="6 7" key="1">
    <citation type="journal article" date="2003" name="Int. J. Syst. Evol. Microbiol.">
        <title>Bacillus nealsonii sp. nov., isolated from a spacecraft-assembly facility, whose spores are gamma-radiation resistant.</title>
        <authorList>
            <person name="Venkateswaran K."/>
            <person name="Kempf M."/>
            <person name="Chen F."/>
            <person name="Satomi M."/>
            <person name="Nicholson W."/>
            <person name="Kern R."/>
        </authorList>
    </citation>
    <scope>NUCLEOTIDE SEQUENCE [LARGE SCALE GENOMIC DNA]</scope>
    <source>
        <strain evidence="6 7">FO-92</strain>
    </source>
</reference>
<evidence type="ECO:0000256" key="2">
    <source>
        <dbReference type="ARBA" id="ARBA00023002"/>
    </source>
</evidence>
<dbReference type="InterPro" id="IPR001670">
    <property type="entry name" value="ADH_Fe/GldA"/>
</dbReference>
<organism evidence="6 7">
    <name type="scientific">Niallia nealsonii</name>
    <dbReference type="NCBI Taxonomy" id="115979"/>
    <lineage>
        <taxon>Bacteria</taxon>
        <taxon>Bacillati</taxon>
        <taxon>Bacillota</taxon>
        <taxon>Bacilli</taxon>
        <taxon>Bacillales</taxon>
        <taxon>Bacillaceae</taxon>
        <taxon>Niallia</taxon>
    </lineage>
</organism>
<dbReference type="Gene3D" id="1.20.1090.10">
    <property type="entry name" value="Dehydroquinate synthase-like - alpha domain"/>
    <property type="match status" value="1"/>
</dbReference>
<name>A0A2N0Z5Q3_9BACI</name>
<evidence type="ECO:0000259" key="5">
    <source>
        <dbReference type="Pfam" id="PF25137"/>
    </source>
</evidence>
<protein>
    <submittedName>
        <fullName evidence="6">Lactaldehyde reductase</fullName>
    </submittedName>
</protein>
<feature type="domain" description="Alcohol dehydrogenase iron-type/glycerol dehydrogenase GldA" evidence="4">
    <location>
        <begin position="9"/>
        <end position="176"/>
    </location>
</feature>
<evidence type="ECO:0000313" key="7">
    <source>
        <dbReference type="Proteomes" id="UP000233375"/>
    </source>
</evidence>
<dbReference type="Gene3D" id="3.40.50.1970">
    <property type="match status" value="1"/>
</dbReference>
<dbReference type="PANTHER" id="PTHR11496:SF102">
    <property type="entry name" value="ALCOHOL DEHYDROGENASE 4"/>
    <property type="match status" value="1"/>
</dbReference>
<dbReference type="InterPro" id="IPR018211">
    <property type="entry name" value="ADH_Fe_CS"/>
</dbReference>
<dbReference type="AlphaFoldDB" id="A0A2N0Z5Q3"/>
<dbReference type="OrthoDB" id="9815791at2"/>
<dbReference type="GO" id="GO:0046872">
    <property type="term" value="F:metal ion binding"/>
    <property type="evidence" value="ECO:0007669"/>
    <property type="project" value="InterPro"/>
</dbReference>
<keyword evidence="7" id="KW-1185">Reference proteome</keyword>
<dbReference type="InterPro" id="IPR039697">
    <property type="entry name" value="Alcohol_dehydrogenase_Fe"/>
</dbReference>
<dbReference type="CDD" id="cd08188">
    <property type="entry name" value="PDDH"/>
    <property type="match status" value="1"/>
</dbReference>
<dbReference type="InterPro" id="IPR056798">
    <property type="entry name" value="ADH_Fe_C"/>
</dbReference>
<comment type="similarity">
    <text evidence="1">Belongs to the iron-containing alcohol dehydrogenase family.</text>
</comment>
<gene>
    <name evidence="6" type="ORF">CWS01_04455</name>
</gene>